<accession>A0ABT8AE46</accession>
<evidence type="ECO:0000259" key="3">
    <source>
        <dbReference type="Pfam" id="PF19263"/>
    </source>
</evidence>
<organism evidence="4 5">
    <name type="scientific">Paeniroseomonas aquatica</name>
    <dbReference type="NCBI Taxonomy" id="373043"/>
    <lineage>
        <taxon>Bacteria</taxon>
        <taxon>Pseudomonadati</taxon>
        <taxon>Pseudomonadota</taxon>
        <taxon>Alphaproteobacteria</taxon>
        <taxon>Acetobacterales</taxon>
        <taxon>Acetobacteraceae</taxon>
        <taxon>Paeniroseomonas</taxon>
    </lineage>
</organism>
<proteinExistence type="predicted"/>
<dbReference type="RefSeq" id="WP_290320096.1">
    <property type="nucleotide sequence ID" value="NZ_JAUFPN010000200.1"/>
</dbReference>
<dbReference type="InterPro" id="IPR014819">
    <property type="entry name" value="PriCT_2"/>
</dbReference>
<protein>
    <submittedName>
        <fullName evidence="4">DUF5906 domain-containing protein</fullName>
    </submittedName>
</protein>
<dbReference type="Proteomes" id="UP001529369">
    <property type="component" value="Unassembled WGS sequence"/>
</dbReference>
<dbReference type="Pfam" id="PF19263">
    <property type="entry name" value="DUF5906"/>
    <property type="match status" value="1"/>
</dbReference>
<name>A0ABT8AE46_9PROT</name>
<evidence type="ECO:0000313" key="5">
    <source>
        <dbReference type="Proteomes" id="UP001529369"/>
    </source>
</evidence>
<keyword evidence="5" id="KW-1185">Reference proteome</keyword>
<dbReference type="Gene3D" id="3.40.50.300">
    <property type="entry name" value="P-loop containing nucleotide triphosphate hydrolases"/>
    <property type="match status" value="1"/>
</dbReference>
<feature type="compositionally biased region" description="Basic residues" evidence="1">
    <location>
        <begin position="583"/>
        <end position="593"/>
    </location>
</feature>
<evidence type="ECO:0000259" key="2">
    <source>
        <dbReference type="Pfam" id="PF08707"/>
    </source>
</evidence>
<dbReference type="SUPFAM" id="SSF52540">
    <property type="entry name" value="P-loop containing nucleoside triphosphate hydrolases"/>
    <property type="match status" value="1"/>
</dbReference>
<feature type="domain" description="NrS-1 polymerase-like helicase" evidence="3">
    <location>
        <begin position="401"/>
        <end position="510"/>
    </location>
</feature>
<dbReference type="InterPro" id="IPR027417">
    <property type="entry name" value="P-loop_NTPase"/>
</dbReference>
<dbReference type="EMBL" id="JAUFPN010000200">
    <property type="protein sequence ID" value="MDN3568005.1"/>
    <property type="molecule type" value="Genomic_DNA"/>
</dbReference>
<dbReference type="Pfam" id="PF08707">
    <property type="entry name" value="PriCT_2"/>
    <property type="match status" value="1"/>
</dbReference>
<gene>
    <name evidence="4" type="ORF">QWZ14_26800</name>
</gene>
<feature type="region of interest" description="Disordered" evidence="1">
    <location>
        <begin position="565"/>
        <end position="593"/>
    </location>
</feature>
<reference evidence="5" key="1">
    <citation type="journal article" date="2019" name="Int. J. Syst. Evol. Microbiol.">
        <title>The Global Catalogue of Microorganisms (GCM) 10K type strain sequencing project: providing services to taxonomists for standard genome sequencing and annotation.</title>
        <authorList>
            <consortium name="The Broad Institute Genomics Platform"/>
            <consortium name="The Broad Institute Genome Sequencing Center for Infectious Disease"/>
            <person name="Wu L."/>
            <person name="Ma J."/>
        </authorList>
    </citation>
    <scope>NUCLEOTIDE SEQUENCE [LARGE SCALE GENOMIC DNA]</scope>
    <source>
        <strain evidence="5">CECT 7131</strain>
    </source>
</reference>
<feature type="domain" description="Primase C-terminal 2" evidence="2">
    <location>
        <begin position="98"/>
        <end position="164"/>
    </location>
</feature>
<sequence>MTLPRDSLTELSSEQALAVVAEFEKQALARGWEIARKANLDGPRDTRLPGSKRPVIEAAKLAKTTKVEDDWSQGIDLKGPVDVSVDELHAKLLLVPAFEDYQSWLEICAALHHQFQDDLTTGLELFIEYSSRCDNFGESECIEKWNSFHRSDAANAKTARYILALAKQALQEAATEQRTAIETALREADTFETLRAAADLAKHASFDAAIRDLITAQLRASHKRITGHALSIATARSMVRYEDPERKAAPRWVEGWCYLTDDNTFYHRETGTVMMPQAFNTAHTRHMLSKRDVLEGRVFTELLPADAAMNLYQIPCVRNRMYMPHEDEFFTVNSVPYVNTYTDKSVPEEPETFSPQEAKDIDIVEAHLRHLFPIARERELFLSWLAYIVRTMRRPNWAVLLQGVEGDGKTFFHSLLALVLGPENVGLVTGDALENQFTAFAEGKLVNVIEEVKWTGHNRFDVLNRIKPFITNASLSVCRMHKDAYSIPNCTAYLLLTNHRDALPLTDGDSRYFICTSQWQNRADLVAFMNANPTYYGHLYGAIERSPGALRRWLRTRELHKEFNLSARRRPQPASATWSPWRSQRKHRGSRTS</sequence>
<evidence type="ECO:0000256" key="1">
    <source>
        <dbReference type="SAM" id="MobiDB-lite"/>
    </source>
</evidence>
<comment type="caution">
    <text evidence="4">The sequence shown here is derived from an EMBL/GenBank/DDBJ whole genome shotgun (WGS) entry which is preliminary data.</text>
</comment>
<evidence type="ECO:0000313" key="4">
    <source>
        <dbReference type="EMBL" id="MDN3568005.1"/>
    </source>
</evidence>
<dbReference type="InterPro" id="IPR045455">
    <property type="entry name" value="NrS-1_pol-like_helicase"/>
</dbReference>